<feature type="compositionally biased region" description="Basic and acidic residues" evidence="1">
    <location>
        <begin position="127"/>
        <end position="144"/>
    </location>
</feature>
<dbReference type="HOGENOM" id="CLU_130029_1_0_1"/>
<evidence type="ECO:0000313" key="3">
    <source>
        <dbReference type="EMBL" id="EJS44741.1"/>
    </source>
</evidence>
<dbReference type="InterPro" id="IPR034600">
    <property type="entry name" value="Ribosomal_bL31m"/>
</dbReference>
<dbReference type="PANTHER" id="PTHR28174:SF1">
    <property type="entry name" value="LARGE RIBOSOMAL SUBUNIT PROTEIN BL31M"/>
    <property type="match status" value="1"/>
</dbReference>
<feature type="domain" description="Ribosomal protein bL31m N-terminal" evidence="2">
    <location>
        <begin position="24"/>
        <end position="83"/>
    </location>
</feature>
<evidence type="ECO:0000256" key="1">
    <source>
        <dbReference type="SAM" id="MobiDB-lite"/>
    </source>
</evidence>
<dbReference type="GO" id="GO:0005762">
    <property type="term" value="C:mitochondrial large ribosomal subunit"/>
    <property type="evidence" value="ECO:0007669"/>
    <property type="project" value="InterPro"/>
</dbReference>
<accession>J8Q803</accession>
<protein>
    <submittedName>
        <fullName evidence="3">Mrpl36p</fullName>
    </submittedName>
</protein>
<dbReference type="Pfam" id="PF21492">
    <property type="entry name" value="bL31_N"/>
    <property type="match status" value="1"/>
</dbReference>
<dbReference type="EMBL" id="ALIE01000009">
    <property type="protein sequence ID" value="EJS44741.1"/>
    <property type="molecule type" value="Genomic_DNA"/>
</dbReference>
<dbReference type="GO" id="GO:0003735">
    <property type="term" value="F:structural constituent of ribosome"/>
    <property type="evidence" value="ECO:0007669"/>
    <property type="project" value="InterPro"/>
</dbReference>
<name>J8Q803_SACAR</name>
<dbReference type="Proteomes" id="UP000006968">
    <property type="component" value="Chromosome II"/>
</dbReference>
<comment type="caution">
    <text evidence="3">The sequence shown here is derived from an EMBL/GenBank/DDBJ whole genome shotgun (WGS) entry which is preliminary data.</text>
</comment>
<keyword evidence="4" id="KW-1185">Reference proteome</keyword>
<feature type="region of interest" description="Disordered" evidence="1">
    <location>
        <begin position="109"/>
        <end position="149"/>
    </location>
</feature>
<evidence type="ECO:0000313" key="4">
    <source>
        <dbReference type="Proteomes" id="UP000006968"/>
    </source>
</evidence>
<dbReference type="GO" id="GO:0032543">
    <property type="term" value="P:mitochondrial translation"/>
    <property type="evidence" value="ECO:0007669"/>
    <property type="project" value="InterPro"/>
</dbReference>
<evidence type="ECO:0000259" key="2">
    <source>
        <dbReference type="Pfam" id="PF21492"/>
    </source>
</evidence>
<gene>
    <name evidence="3" type="ORF">SU7_0205</name>
</gene>
<organism evidence="3 4">
    <name type="scientific">Saccharomyces arboricola (strain H-6 / AS 2.3317 / CBS 10644)</name>
    <name type="common">Yeast</name>
    <dbReference type="NCBI Taxonomy" id="1160507"/>
    <lineage>
        <taxon>Eukaryota</taxon>
        <taxon>Fungi</taxon>
        <taxon>Dikarya</taxon>
        <taxon>Ascomycota</taxon>
        <taxon>Saccharomycotina</taxon>
        <taxon>Saccharomycetes</taxon>
        <taxon>Saccharomycetales</taxon>
        <taxon>Saccharomycetaceae</taxon>
        <taxon>Saccharomyces</taxon>
    </lineage>
</organism>
<dbReference type="PANTHER" id="PTHR28174">
    <property type="entry name" value="54S RIBOSOMAL PROTEIN L36, MITOCHONDRIAL"/>
    <property type="match status" value="1"/>
</dbReference>
<reference evidence="3 4" key="1">
    <citation type="journal article" date="2013" name="BMC Genomics">
        <title>High quality de novo sequencing and assembly of the Saccharomyces arboricolus genome.</title>
        <authorList>
            <person name="Liti G."/>
            <person name="Nguyen Ba A.N."/>
            <person name="Blythe M."/>
            <person name="Mueller C.A."/>
            <person name="Bergstroem A."/>
            <person name="Cubillos F.A."/>
            <person name="Dafhnis-Calas F."/>
            <person name="Khoshraftar S."/>
            <person name="Malla S."/>
            <person name="Mehta N."/>
            <person name="Siow C.C."/>
            <person name="Warringer J."/>
            <person name="Moses A.M."/>
            <person name="Louis E.J."/>
            <person name="Nieduszynski C.A."/>
        </authorList>
    </citation>
    <scope>NUCLEOTIDE SEQUENCE [LARGE SCALE GENOMIC DNA]</scope>
    <source>
        <strain evidence="4">H-6 / AS 2.3317 / CBS 10644</strain>
    </source>
</reference>
<dbReference type="OrthoDB" id="5587740at2759"/>
<sequence length="178" mass="20107">MLKFIFGKRFTSTGSYPGSTRITLPRRPTKKIRLGKSRPAIYHQFDVRMELSDGSVVIRRSQYPKSEIRLIQDQRNNPLWNPSRDDLVIVDANSGGSLDRFNKRYSSMFSVDTTPPSSGAGESEQPTESKKEAQLKKGEKKEEVSEGAFGMDDYLSLLDDGEQQIKSGKLASKKRDKK</sequence>
<proteinExistence type="predicted"/>
<dbReference type="Gene3D" id="6.20.130.10">
    <property type="match status" value="1"/>
</dbReference>
<dbReference type="InterPro" id="IPR048874">
    <property type="entry name" value="Ribosomal_bL31m_N"/>
</dbReference>
<dbReference type="AlphaFoldDB" id="J8Q803"/>